<evidence type="ECO:0000313" key="2">
    <source>
        <dbReference type="Proteomes" id="UP000762676"/>
    </source>
</evidence>
<dbReference type="EMBL" id="BMAT01005382">
    <property type="protein sequence ID" value="GFR92157.1"/>
    <property type="molecule type" value="Genomic_DNA"/>
</dbReference>
<organism evidence="1 2">
    <name type="scientific">Elysia marginata</name>
    <dbReference type="NCBI Taxonomy" id="1093978"/>
    <lineage>
        <taxon>Eukaryota</taxon>
        <taxon>Metazoa</taxon>
        <taxon>Spiralia</taxon>
        <taxon>Lophotrochozoa</taxon>
        <taxon>Mollusca</taxon>
        <taxon>Gastropoda</taxon>
        <taxon>Heterobranchia</taxon>
        <taxon>Euthyneura</taxon>
        <taxon>Panpulmonata</taxon>
        <taxon>Sacoglossa</taxon>
        <taxon>Placobranchoidea</taxon>
        <taxon>Plakobranchidae</taxon>
        <taxon>Elysia</taxon>
    </lineage>
</organism>
<accession>A0AAV4H1U7</accession>
<keyword evidence="2" id="KW-1185">Reference proteome</keyword>
<comment type="caution">
    <text evidence="1">The sequence shown here is derived from an EMBL/GenBank/DDBJ whole genome shotgun (WGS) entry which is preliminary data.</text>
</comment>
<protein>
    <submittedName>
        <fullName evidence="1">Ribosome-recycling factor</fullName>
    </submittedName>
</protein>
<proteinExistence type="predicted"/>
<dbReference type="AlphaFoldDB" id="A0AAV4H1U7"/>
<name>A0AAV4H1U7_9GAST</name>
<dbReference type="Proteomes" id="UP000762676">
    <property type="component" value="Unassembled WGS sequence"/>
</dbReference>
<sequence>MRLCSSNSGEKFEKKWNIMRYLLSFRLYQNHSAGKKRNQHIKKVHYLTHNFLKSFDEVTALSSVRPRKTNGDSTVVDLRAIRYSKEGEIMFKLNHTDDWKTLPRSRNDGKLGTRDTPKALYSGPRKITREKFNYLQQMKPVLPADVHSFYENLLHSFFLA</sequence>
<evidence type="ECO:0000313" key="1">
    <source>
        <dbReference type="EMBL" id="GFR92157.1"/>
    </source>
</evidence>
<reference evidence="1 2" key="1">
    <citation type="journal article" date="2021" name="Elife">
        <title>Chloroplast acquisition without the gene transfer in kleptoplastic sea slugs, Plakobranchus ocellatus.</title>
        <authorList>
            <person name="Maeda T."/>
            <person name="Takahashi S."/>
            <person name="Yoshida T."/>
            <person name="Shimamura S."/>
            <person name="Takaki Y."/>
            <person name="Nagai Y."/>
            <person name="Toyoda A."/>
            <person name="Suzuki Y."/>
            <person name="Arimoto A."/>
            <person name="Ishii H."/>
            <person name="Satoh N."/>
            <person name="Nishiyama T."/>
            <person name="Hasebe M."/>
            <person name="Maruyama T."/>
            <person name="Minagawa J."/>
            <person name="Obokata J."/>
            <person name="Shigenobu S."/>
        </authorList>
    </citation>
    <scope>NUCLEOTIDE SEQUENCE [LARGE SCALE GENOMIC DNA]</scope>
</reference>
<gene>
    <name evidence="1" type="ORF">ElyMa_002610900</name>
</gene>